<proteinExistence type="predicted"/>
<protein>
    <recommendedName>
        <fullName evidence="1">Chromosomal replication initiator protein DnaA ATPAse domain-containing protein</fullName>
    </recommendedName>
</protein>
<dbReference type="Proteomes" id="UP000072363">
    <property type="component" value="Unassembled WGS sequence"/>
</dbReference>
<evidence type="ECO:0000313" key="3">
    <source>
        <dbReference type="Proteomes" id="UP000072363"/>
    </source>
</evidence>
<dbReference type="AlphaFoldDB" id="A0A139Q1T4"/>
<comment type="caution">
    <text evidence="2">The sequence shown here is derived from an EMBL/GenBank/DDBJ whole genome shotgun (WGS) entry which is preliminary data.</text>
</comment>
<dbReference type="Pfam" id="PF00308">
    <property type="entry name" value="Bac_DnaA"/>
    <property type="match status" value="1"/>
</dbReference>
<dbReference type="EMBL" id="LQNZ01000001">
    <property type="protein sequence ID" value="KXT96498.1"/>
    <property type="molecule type" value="Genomic_DNA"/>
</dbReference>
<accession>A0A139Q1T4</accession>
<evidence type="ECO:0000259" key="1">
    <source>
        <dbReference type="Pfam" id="PF00308"/>
    </source>
</evidence>
<organism evidence="2 3">
    <name type="scientific">Streptococcus oralis</name>
    <dbReference type="NCBI Taxonomy" id="1303"/>
    <lineage>
        <taxon>Bacteria</taxon>
        <taxon>Bacillati</taxon>
        <taxon>Bacillota</taxon>
        <taxon>Bacilli</taxon>
        <taxon>Lactobacillales</taxon>
        <taxon>Streptococcaceae</taxon>
        <taxon>Streptococcus</taxon>
    </lineage>
</organism>
<dbReference type="Gene3D" id="3.40.50.300">
    <property type="entry name" value="P-loop containing nucleotide triphosphate hydrolases"/>
    <property type="match status" value="1"/>
</dbReference>
<evidence type="ECO:0000313" key="2">
    <source>
        <dbReference type="EMBL" id="KXT96498.1"/>
    </source>
</evidence>
<dbReference type="InterPro" id="IPR027417">
    <property type="entry name" value="P-loop_NTPase"/>
</dbReference>
<sequence length="77" mass="9025">MGYTEYDLIFLDGVQFLGEADQRVQEYWMQQFKENKKRSKLFIVYSDCLPEDLKNMAESVVEFFESGIVVQLKSSKG</sequence>
<feature type="domain" description="Chromosomal replication initiator protein DnaA ATPAse" evidence="1">
    <location>
        <begin position="3"/>
        <end position="70"/>
    </location>
</feature>
<dbReference type="InterPro" id="IPR013317">
    <property type="entry name" value="DnaA_dom"/>
</dbReference>
<name>A0A139Q1T4_STROR</name>
<gene>
    <name evidence="2" type="ORF">SORDD27_00003</name>
</gene>
<reference evidence="2 3" key="1">
    <citation type="submission" date="2016-01" db="EMBL/GenBank/DDBJ databases">
        <title>Highly variable Streptococcus oralis are common among viridans streptococci isolated from primates.</title>
        <authorList>
            <person name="Denapaite D."/>
            <person name="Rieger M."/>
            <person name="Koendgen S."/>
            <person name="Brueckner R."/>
            <person name="Ochigava I."/>
            <person name="Kappeler P."/>
            <person name="Maetz-Rensing K."/>
            <person name="Leendertz F."/>
            <person name="Hakenbeck R."/>
        </authorList>
    </citation>
    <scope>NUCLEOTIDE SEQUENCE [LARGE SCALE GENOMIC DNA]</scope>
    <source>
        <strain evidence="2 3">DD27</strain>
    </source>
</reference>
<dbReference type="PATRIC" id="fig|1303.82.peg.3"/>